<feature type="region of interest" description="Disordered" evidence="1">
    <location>
        <begin position="1"/>
        <end position="58"/>
    </location>
</feature>
<keyword evidence="3" id="KW-1185">Reference proteome</keyword>
<reference evidence="2 3" key="1">
    <citation type="submission" date="2016-10" db="EMBL/GenBank/DDBJ databases">
        <authorList>
            <person name="de Groot N.N."/>
        </authorList>
    </citation>
    <scope>NUCLEOTIDE SEQUENCE [LARGE SCALE GENOMIC DNA]</scope>
    <source>
        <strain evidence="2 3">DSM 17890</strain>
    </source>
</reference>
<proteinExistence type="predicted"/>
<dbReference type="EMBL" id="FNMZ01000004">
    <property type="protein sequence ID" value="SDX24759.1"/>
    <property type="molecule type" value="Genomic_DNA"/>
</dbReference>
<dbReference type="AlphaFoldDB" id="A0A1H3A7A3"/>
<feature type="region of interest" description="Disordered" evidence="1">
    <location>
        <begin position="168"/>
        <end position="240"/>
    </location>
</feature>
<evidence type="ECO:0000313" key="3">
    <source>
        <dbReference type="Proteomes" id="UP000199118"/>
    </source>
</evidence>
<name>A0A1H3A7A3_9RHOB</name>
<feature type="compositionally biased region" description="Low complexity" evidence="1">
    <location>
        <begin position="217"/>
        <end position="232"/>
    </location>
</feature>
<feature type="compositionally biased region" description="Pro residues" evidence="1">
    <location>
        <begin position="185"/>
        <end position="194"/>
    </location>
</feature>
<feature type="region of interest" description="Disordered" evidence="1">
    <location>
        <begin position="76"/>
        <end position="133"/>
    </location>
</feature>
<feature type="compositionally biased region" description="Basic residues" evidence="1">
    <location>
        <begin position="207"/>
        <end position="216"/>
    </location>
</feature>
<protein>
    <submittedName>
        <fullName evidence="2">Uncharacterized protein</fullName>
    </submittedName>
</protein>
<organism evidence="2 3">
    <name type="scientific">Albimonas donghaensis</name>
    <dbReference type="NCBI Taxonomy" id="356660"/>
    <lineage>
        <taxon>Bacteria</taxon>
        <taxon>Pseudomonadati</taxon>
        <taxon>Pseudomonadota</taxon>
        <taxon>Alphaproteobacteria</taxon>
        <taxon>Rhodobacterales</taxon>
        <taxon>Paracoccaceae</taxon>
        <taxon>Albimonas</taxon>
    </lineage>
</organism>
<gene>
    <name evidence="2" type="ORF">SAMN05444336_10461</name>
</gene>
<accession>A0A1H3A7A3</accession>
<evidence type="ECO:0000313" key="2">
    <source>
        <dbReference type="EMBL" id="SDX24759.1"/>
    </source>
</evidence>
<dbReference type="Proteomes" id="UP000199118">
    <property type="component" value="Unassembled WGS sequence"/>
</dbReference>
<evidence type="ECO:0000256" key="1">
    <source>
        <dbReference type="SAM" id="MobiDB-lite"/>
    </source>
</evidence>
<sequence>MNRLAIRSESTGNGAVPAPPRGATPSTDARARRGRRARFFGREPARPARPAPLHWGGGPEALAEALAVGTDWTLLRSPGWPRCGTGGAGRRRDRAARGRQAQGRSPDARPRSGSRTRVHSTPPRGGLVGEAWAGEPGARGLFDLTAFGTRSSASGTGGRRIAACAGEVAQGGGPSGALSCSGGTGPPPLFPPRPGACADAAASGGRQPRRRRRPSRAPRAPAGASPSGVGSRLAWIQAMP</sequence>